<gene>
    <name evidence="2" type="ORF">NCTC11214_02489</name>
</gene>
<sequence>MSVTPASSQRSTLMALMLRLHFYLGLFIGPFILLAALSGTLYVLTPQLENRLYAHLLFTDSQGAPRSLELQIFAAQRVAGVQTPLVAVRPAPSAGQSTRVMFSDATLKAGENRALFIDPVTLAVLGEATVYGTSGALPLRMTIDYLHSGTLFGRLGRYYSELAASWLWVAALGGVALWVLRKPSAKKNLRRRHATLGVVLLPLLLLFSATGLTWSQWAGENISQIRQWLHWQSPALNTGLGAVTAQSDEHAHHGTHAALSTAPRNPWPGLFDGVLLQARLHGIDAARVEIRPPAAADRAWTVSEIDRSWPTQVDAVAIDASNFKILDRLAFAQYPLVGKLIRWGIDAHMGVLFGVINQLLLALFGIALCLMIVWGYLMWWRRLATLAITPPGTQGIVALWRRLPWRVKGGLLPLAAFGAWLMPLLCLSLLLLLLLDSALSRRR</sequence>
<feature type="transmembrane region" description="Helical" evidence="1">
    <location>
        <begin position="20"/>
        <end position="44"/>
    </location>
</feature>
<proteinExistence type="predicted"/>
<reference evidence="2 3" key="1">
    <citation type="submission" date="2018-12" db="EMBL/GenBank/DDBJ databases">
        <authorList>
            <consortium name="Pathogen Informatics"/>
        </authorList>
    </citation>
    <scope>NUCLEOTIDE SEQUENCE [LARGE SCALE GENOMIC DNA]</scope>
    <source>
        <strain evidence="2 3">NCTC11214</strain>
    </source>
</reference>
<evidence type="ECO:0000256" key="1">
    <source>
        <dbReference type="SAM" id="Phobius"/>
    </source>
</evidence>
<evidence type="ECO:0000313" key="2">
    <source>
        <dbReference type="EMBL" id="VDZ57567.1"/>
    </source>
</evidence>
<feature type="transmembrane region" description="Helical" evidence="1">
    <location>
        <begin position="193"/>
        <end position="214"/>
    </location>
</feature>
<dbReference type="Proteomes" id="UP000281391">
    <property type="component" value="Chromosome"/>
</dbReference>
<dbReference type="PANTHER" id="PTHR34219">
    <property type="entry name" value="IRON-REGULATED INNER MEMBRANE PROTEIN-RELATED"/>
    <property type="match status" value="1"/>
</dbReference>
<keyword evidence="1" id="KW-0812">Transmembrane</keyword>
<keyword evidence="1" id="KW-0472">Membrane</keyword>
<keyword evidence="1" id="KW-1133">Transmembrane helix</keyword>
<dbReference type="PANTHER" id="PTHR34219:SF1">
    <property type="entry name" value="PEPSY DOMAIN-CONTAINING PROTEIN"/>
    <property type="match status" value="1"/>
</dbReference>
<dbReference type="EMBL" id="LR134117">
    <property type="protein sequence ID" value="VDZ57567.1"/>
    <property type="molecule type" value="Genomic_DNA"/>
</dbReference>
<dbReference type="InterPro" id="IPR005625">
    <property type="entry name" value="PepSY-ass_TM"/>
</dbReference>
<organism evidence="2 3">
    <name type="scientific">Serratia odorifera</name>
    <dbReference type="NCBI Taxonomy" id="618"/>
    <lineage>
        <taxon>Bacteria</taxon>
        <taxon>Pseudomonadati</taxon>
        <taxon>Pseudomonadota</taxon>
        <taxon>Gammaproteobacteria</taxon>
        <taxon>Enterobacterales</taxon>
        <taxon>Yersiniaceae</taxon>
        <taxon>Serratia</taxon>
    </lineage>
</organism>
<dbReference type="RefSeq" id="WP_050763108.1">
    <property type="nucleotide sequence ID" value="NZ_LR134117.1"/>
</dbReference>
<protein>
    <submittedName>
        <fullName evidence="2">Uncharacterized iron-regulated membrane protein</fullName>
    </submittedName>
</protein>
<accession>A0A3S4FNE6</accession>
<feature type="transmembrane region" description="Helical" evidence="1">
    <location>
        <begin position="351"/>
        <end position="377"/>
    </location>
</feature>
<dbReference type="Pfam" id="PF03929">
    <property type="entry name" value="PepSY_TM"/>
    <property type="match status" value="1"/>
</dbReference>
<feature type="transmembrane region" description="Helical" evidence="1">
    <location>
        <begin position="411"/>
        <end position="435"/>
    </location>
</feature>
<dbReference type="AlphaFoldDB" id="A0A3S4FNE6"/>
<evidence type="ECO:0000313" key="3">
    <source>
        <dbReference type="Proteomes" id="UP000281391"/>
    </source>
</evidence>
<dbReference type="KEGG" id="sof:NCTC11214_02489"/>
<name>A0A3S4FNE6_SEROD</name>
<feature type="transmembrane region" description="Helical" evidence="1">
    <location>
        <begin position="162"/>
        <end position="181"/>
    </location>
</feature>